<reference evidence="2 3" key="1">
    <citation type="journal article" date="2011" name="Genome Biol.">
        <title>Comparative genome sequence analysis underscores mycoparasitism as the ancestral life style of Trichoderma.</title>
        <authorList>
            <person name="Kubicek C.P."/>
            <person name="Herrera-Estrella A."/>
            <person name="Seidl-Seiboth V."/>
            <person name="Martinez D.A."/>
            <person name="Druzhinina I.S."/>
            <person name="Thon M."/>
            <person name="Zeilinger S."/>
            <person name="Casas-Flores S."/>
            <person name="Horwitz B.A."/>
            <person name="Mukherjee P.K."/>
            <person name="Mukherjee M."/>
            <person name="Kredics L."/>
            <person name="Alcaraz L.D."/>
            <person name="Aerts A."/>
            <person name="Antal Z."/>
            <person name="Atanasova L."/>
            <person name="Cervantes-Badillo M.G."/>
            <person name="Challacombe J."/>
            <person name="Chertkov O."/>
            <person name="McCluskey K."/>
            <person name="Coulpier F."/>
            <person name="Deshpande N."/>
            <person name="von Doehren H."/>
            <person name="Ebbole D.J."/>
            <person name="Esquivel-Naranjo E.U."/>
            <person name="Fekete E."/>
            <person name="Flipphi M."/>
            <person name="Glaser F."/>
            <person name="Gomez-Rodriguez E.Y."/>
            <person name="Gruber S."/>
            <person name="Han C."/>
            <person name="Henrissat B."/>
            <person name="Hermosa R."/>
            <person name="Hernandez-Onate M."/>
            <person name="Karaffa L."/>
            <person name="Kosti I."/>
            <person name="Le Crom S."/>
            <person name="Lindquist E."/>
            <person name="Lucas S."/>
            <person name="Luebeck M."/>
            <person name="Luebeck P.S."/>
            <person name="Margeot A."/>
            <person name="Metz B."/>
            <person name="Misra M."/>
            <person name="Nevalainen H."/>
            <person name="Omann M."/>
            <person name="Packer N."/>
            <person name="Perrone G."/>
            <person name="Uresti-Rivera E.E."/>
            <person name="Salamov A."/>
            <person name="Schmoll M."/>
            <person name="Seiboth B."/>
            <person name="Shapiro H."/>
            <person name="Sukno S."/>
            <person name="Tamayo-Ramos J.A."/>
            <person name="Tisch D."/>
            <person name="Wiest A."/>
            <person name="Wilkinson H.H."/>
            <person name="Zhang M."/>
            <person name="Coutinho P.M."/>
            <person name="Kenerley C.M."/>
            <person name="Monte E."/>
            <person name="Baker S.E."/>
            <person name="Grigoriev I.V."/>
        </authorList>
    </citation>
    <scope>NUCLEOTIDE SEQUENCE [LARGE SCALE GENOMIC DNA]</scope>
    <source>
        <strain evidence="3">ATCC 20476 / IMI 206040</strain>
    </source>
</reference>
<protein>
    <recommendedName>
        <fullName evidence="1">YCII-related domain-containing protein</fullName>
    </recommendedName>
</protein>
<dbReference type="AlphaFoldDB" id="G9PCD5"/>
<dbReference type="Gene3D" id="3.30.70.1060">
    <property type="entry name" value="Dimeric alpha+beta barrel"/>
    <property type="match status" value="1"/>
</dbReference>
<dbReference type="GeneID" id="25782439"/>
<dbReference type="Proteomes" id="UP000005426">
    <property type="component" value="Unassembled WGS sequence"/>
</dbReference>
<dbReference type="InterPro" id="IPR011008">
    <property type="entry name" value="Dimeric_a/b-barrel"/>
</dbReference>
<comment type="caution">
    <text evidence="2">The sequence shown here is derived from an EMBL/GenBank/DDBJ whole genome shotgun (WGS) entry which is preliminary data.</text>
</comment>
<dbReference type="RefSeq" id="XP_013937671.1">
    <property type="nucleotide sequence ID" value="XM_014082196.1"/>
</dbReference>
<dbReference type="PANTHER" id="PTHR33606:SF3">
    <property type="entry name" value="PROTEIN YCII"/>
    <property type="match status" value="1"/>
</dbReference>
<sequence>MASRIATRRLLSPFSRAQFQRPSFIRTMATSEVRRAYEFLVILPDKPGPEARKRRLEVRAQHFKDMTPTLEGGKLKMGGAILHDVPVNDEAENMDFAGSVMILVAESAEEAKNMLKDDIYVKADVWDFEKTQIYPLKCGFRFPLQ</sequence>
<dbReference type="SUPFAM" id="SSF54909">
    <property type="entry name" value="Dimeric alpha+beta barrel"/>
    <property type="match status" value="1"/>
</dbReference>
<dbReference type="STRING" id="452589.G9PCD5"/>
<dbReference type="HOGENOM" id="CLU_110355_2_0_1"/>
<proteinExistence type="predicted"/>
<dbReference type="PANTHER" id="PTHR33606">
    <property type="entry name" value="PROTEIN YCII"/>
    <property type="match status" value="1"/>
</dbReference>
<dbReference type="OMA" id="ESGNWKM"/>
<organism evidence="2 3">
    <name type="scientific">Hypocrea atroviridis (strain ATCC 20476 / IMI 206040)</name>
    <name type="common">Trichoderma atroviride</name>
    <dbReference type="NCBI Taxonomy" id="452589"/>
    <lineage>
        <taxon>Eukaryota</taxon>
        <taxon>Fungi</taxon>
        <taxon>Dikarya</taxon>
        <taxon>Ascomycota</taxon>
        <taxon>Pezizomycotina</taxon>
        <taxon>Sordariomycetes</taxon>
        <taxon>Hypocreomycetidae</taxon>
        <taxon>Hypocreales</taxon>
        <taxon>Hypocreaceae</taxon>
        <taxon>Trichoderma</taxon>
    </lineage>
</organism>
<accession>G9PCD5</accession>
<dbReference type="Pfam" id="PF03795">
    <property type="entry name" value="YCII"/>
    <property type="match status" value="1"/>
</dbReference>
<evidence type="ECO:0000313" key="3">
    <source>
        <dbReference type="Proteomes" id="UP000005426"/>
    </source>
</evidence>
<feature type="domain" description="YCII-related" evidence="1">
    <location>
        <begin position="39"/>
        <end position="126"/>
    </location>
</feature>
<keyword evidence="3" id="KW-1185">Reference proteome</keyword>
<gene>
    <name evidence="2" type="ORF">TRIATDRAFT_302898</name>
</gene>
<name>G9PCD5_HYPAI</name>
<dbReference type="InterPro" id="IPR005545">
    <property type="entry name" value="YCII"/>
</dbReference>
<dbReference type="eggNOG" id="ENOG502S8X0">
    <property type="taxonomic scope" value="Eukaryota"/>
</dbReference>
<dbReference type="EMBL" id="ABDG02000029">
    <property type="protein sequence ID" value="EHK39509.1"/>
    <property type="molecule type" value="Genomic_DNA"/>
</dbReference>
<evidence type="ECO:0000259" key="1">
    <source>
        <dbReference type="Pfam" id="PF03795"/>
    </source>
</evidence>
<dbReference type="OrthoDB" id="5519740at2759"/>
<evidence type="ECO:0000313" key="2">
    <source>
        <dbReference type="EMBL" id="EHK39509.1"/>
    </source>
</evidence>
<dbReference type="InterPro" id="IPR051807">
    <property type="entry name" value="Sec-metab_biosynth-assoc"/>
</dbReference>
<dbReference type="KEGG" id="tatv:25782439"/>